<evidence type="ECO:0000256" key="4">
    <source>
        <dbReference type="ARBA" id="ARBA00022989"/>
    </source>
</evidence>
<feature type="transmembrane region" description="Helical" evidence="6">
    <location>
        <begin position="169"/>
        <end position="187"/>
    </location>
</feature>
<keyword evidence="4 6" id="KW-1133">Transmembrane helix</keyword>
<feature type="transmembrane region" description="Helical" evidence="6">
    <location>
        <begin position="50"/>
        <end position="73"/>
    </location>
</feature>
<dbReference type="InterPro" id="IPR004633">
    <property type="entry name" value="NaPi_cotrn-rel/YqeW-like"/>
</dbReference>
<dbReference type="HOGENOM" id="CLU_025623_0_1_9"/>
<feature type="domain" description="PhoU" evidence="7">
    <location>
        <begin position="460"/>
        <end position="542"/>
    </location>
</feature>
<dbReference type="InterPro" id="IPR026022">
    <property type="entry name" value="PhoU_dom"/>
</dbReference>
<dbReference type="Pfam" id="PF01895">
    <property type="entry name" value="PhoU"/>
    <property type="match status" value="2"/>
</dbReference>
<keyword evidence="3 6" id="KW-0812">Transmembrane</keyword>
<dbReference type="PANTHER" id="PTHR10010">
    <property type="entry name" value="SOLUTE CARRIER FAMILY 34 SODIUM PHOSPHATE , MEMBER 2-RELATED"/>
    <property type="match status" value="1"/>
</dbReference>
<name>D9QRD1_ACEAZ</name>
<protein>
    <submittedName>
        <fullName evidence="8">Na/Pi-cotransporter II-related protein</fullName>
    </submittedName>
</protein>
<dbReference type="GO" id="GO:0044341">
    <property type="term" value="P:sodium-dependent phosphate transport"/>
    <property type="evidence" value="ECO:0007669"/>
    <property type="project" value="InterPro"/>
</dbReference>
<evidence type="ECO:0000256" key="2">
    <source>
        <dbReference type="ARBA" id="ARBA00022475"/>
    </source>
</evidence>
<evidence type="ECO:0000313" key="9">
    <source>
        <dbReference type="Proteomes" id="UP000001661"/>
    </source>
</evidence>
<dbReference type="SUPFAM" id="SSF109755">
    <property type="entry name" value="PhoU-like"/>
    <property type="match status" value="1"/>
</dbReference>
<keyword evidence="5 6" id="KW-0472">Membrane</keyword>
<evidence type="ECO:0000256" key="1">
    <source>
        <dbReference type="ARBA" id="ARBA00004651"/>
    </source>
</evidence>
<proteinExistence type="predicted"/>
<evidence type="ECO:0000259" key="7">
    <source>
        <dbReference type="Pfam" id="PF01895"/>
    </source>
</evidence>
<dbReference type="GO" id="GO:0005436">
    <property type="term" value="F:sodium:phosphate symporter activity"/>
    <property type="evidence" value="ECO:0007669"/>
    <property type="project" value="InterPro"/>
</dbReference>
<evidence type="ECO:0000256" key="6">
    <source>
        <dbReference type="SAM" id="Phobius"/>
    </source>
</evidence>
<feature type="transmembrane region" description="Helical" evidence="6">
    <location>
        <begin position="131"/>
        <end position="149"/>
    </location>
</feature>
<dbReference type="EMBL" id="CP002105">
    <property type="protein sequence ID" value="ADL13072.1"/>
    <property type="molecule type" value="Genomic_DNA"/>
</dbReference>
<keyword evidence="9" id="KW-1185">Reference proteome</keyword>
<evidence type="ECO:0000313" key="8">
    <source>
        <dbReference type="EMBL" id="ADL13072.1"/>
    </source>
</evidence>
<dbReference type="GO" id="GO:0005886">
    <property type="term" value="C:plasma membrane"/>
    <property type="evidence" value="ECO:0007669"/>
    <property type="project" value="UniProtKB-SubCell"/>
</dbReference>
<feature type="domain" description="PhoU" evidence="7">
    <location>
        <begin position="353"/>
        <end position="439"/>
    </location>
</feature>
<dbReference type="STRING" id="574087.Acear_1566"/>
<reference evidence="8 9" key="1">
    <citation type="journal article" date="2010" name="Stand. Genomic Sci.">
        <title>Complete genome sequence of Acetohalobium arabaticum type strain (Z-7288).</title>
        <authorList>
            <person name="Sikorski J."/>
            <person name="Lapidus A."/>
            <person name="Chertkov O."/>
            <person name="Lucas S."/>
            <person name="Copeland A."/>
            <person name="Glavina Del Rio T."/>
            <person name="Nolan M."/>
            <person name="Tice H."/>
            <person name="Cheng J.F."/>
            <person name="Han C."/>
            <person name="Brambilla E."/>
            <person name="Pitluck S."/>
            <person name="Liolios K."/>
            <person name="Ivanova N."/>
            <person name="Mavromatis K."/>
            <person name="Mikhailova N."/>
            <person name="Pati A."/>
            <person name="Bruce D."/>
            <person name="Detter C."/>
            <person name="Tapia R."/>
            <person name="Goodwin L."/>
            <person name="Chen A."/>
            <person name="Palaniappan K."/>
            <person name="Land M."/>
            <person name="Hauser L."/>
            <person name="Chang Y.J."/>
            <person name="Jeffries C.D."/>
            <person name="Rohde M."/>
            <person name="Goker M."/>
            <person name="Spring S."/>
            <person name="Woyke T."/>
            <person name="Bristow J."/>
            <person name="Eisen J.A."/>
            <person name="Markowitz V."/>
            <person name="Hugenholtz P."/>
            <person name="Kyrpides N.C."/>
            <person name="Klenk H.P."/>
        </authorList>
    </citation>
    <scope>NUCLEOTIDE SEQUENCE [LARGE SCALE GENOMIC DNA]</scope>
    <source>
        <strain evidence="9">ATCC 49924 / DSM 5501 / Z-7288</strain>
    </source>
</reference>
<sequence length="550" mass="59910">MSLGMIFNLLGGLGLFIYGMKQMGDGLQKTAGKKLRQLLEMLTTNRIAGVLVGTGVTAIIQSSSATTVMVVGFVNAGLMTLKQSIGVIMGANIGTTITAQLIAFKISHYSFHAIAIGAALYLFGKKRKTKYIGQVLLGFGILFLGLSTMKETMRPLRDSQMFAVAMERFGSSPILGVILGTVVTVMVQSSSASIGILISLISVNAITYQMAVPILLGDNIGTTITALLSSVGTNSTARRSAMAHMIFNVLGTFTFIAALYLIPDLPAALEKFFIGLSNYFGQEVSAGRLLANTHSAFNILNTLLWLPFVGVIVKVVTSLIPEKDVEFKSGTKYIDERMIETPGVALDQTKKELIRMSKLSQKSVIKAQESFLSEDEDLAAEIKEIEEVINDLECSIVAYLTDISNKSLSEKDISRLNGYLKLVDAIESVADNAENIAELAEYKIEHKLEFSGQAIEDIEYMFKKVDEAVQISIKALEELDIKKANKLLELEGEIDTLEKDYRNSHLGRLNDGDCLPVSGVVFLDVLKNVEHIGDQVTKIAYSVLEDLKSE</sequence>
<dbReference type="eggNOG" id="COG1283">
    <property type="taxonomic scope" value="Bacteria"/>
</dbReference>
<evidence type="ECO:0000256" key="3">
    <source>
        <dbReference type="ARBA" id="ARBA00022692"/>
    </source>
</evidence>
<dbReference type="OrthoDB" id="9763003at2"/>
<dbReference type="InterPro" id="IPR003841">
    <property type="entry name" value="Na/Pi_transpt"/>
</dbReference>
<dbReference type="NCBIfam" id="TIGR00704">
    <property type="entry name" value="NaPi_cotrn_rel"/>
    <property type="match status" value="1"/>
</dbReference>
<feature type="transmembrane region" description="Helical" evidence="6">
    <location>
        <begin position="241"/>
        <end position="262"/>
    </location>
</feature>
<dbReference type="RefSeq" id="WP_013278517.1">
    <property type="nucleotide sequence ID" value="NC_014378.1"/>
</dbReference>
<accession>D9QRD1</accession>
<dbReference type="Pfam" id="PF02690">
    <property type="entry name" value="Na_Pi_cotrans"/>
    <property type="match status" value="2"/>
</dbReference>
<dbReference type="KEGG" id="aar:Acear_1566"/>
<dbReference type="Proteomes" id="UP000001661">
    <property type="component" value="Chromosome"/>
</dbReference>
<dbReference type="InterPro" id="IPR038078">
    <property type="entry name" value="PhoU-like_sf"/>
</dbReference>
<gene>
    <name evidence="8" type="ordered locus">Acear_1566</name>
</gene>
<dbReference type="AlphaFoldDB" id="D9QRD1"/>
<evidence type="ECO:0000256" key="5">
    <source>
        <dbReference type="ARBA" id="ARBA00023136"/>
    </source>
</evidence>
<feature type="transmembrane region" description="Helical" evidence="6">
    <location>
        <begin position="85"/>
        <end position="103"/>
    </location>
</feature>
<dbReference type="PANTHER" id="PTHR10010:SF46">
    <property type="entry name" value="SODIUM-DEPENDENT PHOSPHATE TRANSPORT PROTEIN 2B"/>
    <property type="match status" value="1"/>
</dbReference>
<keyword evidence="2" id="KW-1003">Cell membrane</keyword>
<comment type="subcellular location">
    <subcellularLocation>
        <location evidence="1">Cell membrane</location>
        <topology evidence="1">Multi-pass membrane protein</topology>
    </subcellularLocation>
</comment>
<dbReference type="NCBIfam" id="NF037997">
    <property type="entry name" value="Na_Pi_symport"/>
    <property type="match status" value="1"/>
</dbReference>
<dbReference type="Gene3D" id="1.20.58.220">
    <property type="entry name" value="Phosphate transport system protein phou homolog 2, domain 2"/>
    <property type="match status" value="1"/>
</dbReference>
<organism evidence="8 9">
    <name type="scientific">Acetohalobium arabaticum (strain ATCC 49924 / DSM 5501 / Z-7288)</name>
    <dbReference type="NCBI Taxonomy" id="574087"/>
    <lineage>
        <taxon>Bacteria</taxon>
        <taxon>Bacillati</taxon>
        <taxon>Bacillota</taxon>
        <taxon>Clostridia</taxon>
        <taxon>Halanaerobiales</taxon>
        <taxon>Halobacteroidaceae</taxon>
        <taxon>Acetohalobium</taxon>
    </lineage>
</organism>